<reference evidence="1" key="1">
    <citation type="submission" date="2023-05" db="EMBL/GenBank/DDBJ databases">
        <authorList>
            <consortium name="ELIXIR-Norway"/>
        </authorList>
    </citation>
    <scope>NUCLEOTIDE SEQUENCE</scope>
</reference>
<dbReference type="Proteomes" id="UP001162501">
    <property type="component" value="Chromosome 1"/>
</dbReference>
<evidence type="ECO:0000313" key="1">
    <source>
        <dbReference type="EMBL" id="CAM9287543.1"/>
    </source>
</evidence>
<organism evidence="1 2">
    <name type="scientific">Rangifer tarandus platyrhynchus</name>
    <name type="common">Svalbard reindeer</name>
    <dbReference type="NCBI Taxonomy" id="3082113"/>
    <lineage>
        <taxon>Eukaryota</taxon>
        <taxon>Metazoa</taxon>
        <taxon>Chordata</taxon>
        <taxon>Craniata</taxon>
        <taxon>Vertebrata</taxon>
        <taxon>Euteleostomi</taxon>
        <taxon>Mammalia</taxon>
        <taxon>Eutheria</taxon>
        <taxon>Laurasiatheria</taxon>
        <taxon>Artiodactyla</taxon>
        <taxon>Ruminantia</taxon>
        <taxon>Pecora</taxon>
        <taxon>Cervidae</taxon>
        <taxon>Odocoileinae</taxon>
        <taxon>Rangifer</taxon>
    </lineage>
</organism>
<proteinExistence type="predicted"/>
<evidence type="ECO:0000313" key="2">
    <source>
        <dbReference type="Proteomes" id="UP001162501"/>
    </source>
</evidence>
<reference evidence="1" key="2">
    <citation type="submission" date="2025-03" db="EMBL/GenBank/DDBJ databases">
        <authorList>
            <consortium name="ELIXIR-Norway"/>
            <consortium name="Elixir Norway"/>
        </authorList>
    </citation>
    <scope>NUCLEOTIDE SEQUENCE</scope>
</reference>
<name>A0AC59Y1W0_RANTA</name>
<protein>
    <submittedName>
        <fullName evidence="1">Uncharacterized protein</fullName>
    </submittedName>
</protein>
<dbReference type="EMBL" id="OX596085">
    <property type="protein sequence ID" value="CAM9287543.1"/>
    <property type="molecule type" value="Genomic_DNA"/>
</dbReference>
<sequence length="743" mass="81650">MGIPSFLAFPAARRNRAHCTPWHPWGHMLLWTALLFLAPVAGKPDLPKAVVSIQPAWINVLREDRVTLMCQGTSFYEGNLTMWFHNGSSIHTQNQPSYSFQAGSNDSGSYRCQREQTSLSDPVHLDVISDWLLLQTPSLVFQEGEPIVLRCHSWRNHPLNKITFYQDGKSKTFSYLRSNFSIPRANFSHSGQYHCTAFIGKTPHSSQPVNITVQESSSSDPSSSVTVVAIGACFAAVAIVAAVVAWLRLRRKPISALPGPPEPRERGETLPEEPAGLNDAEADAARTEAENTVTYSLLSHPDIAEEDTESDYQKHLYDQVKGTGLSTIFQEYVSFLYENETYFLFSNLRGLVLKKISVLEAAGDLNTVTTKLSSVLMAGAFYFSPALLWAAQMLLASFSGSSPTVLSAAARFEALQCEGPASTQEGMCRPEDDFMDPKEVNFQVKGFTFSEPFHLIVSYDWLILQSPAKPIFEGDPLVLRCQAWQNWPLTQITFYRDGSALGPPGPNKEISITMAQKADSGHYHCSAVFRSPGPGSPETASPVALTVQELFRAPVLRVTPSAEPQEGKPVTLSCQTKLPLQRSAARLLFSFYKDGRTVRSRGPSSEFQIPTASEAHSGSYWCEAATEDNQVWKQSPKLEIRVQGPSSSAAPTLLTPAPQKPDAPETTSTKPPGPLPPFPTPSSKDADSFSPPQGPDPHLYHQMGVLLKQIQDMRVLLGHLVMELRGLSSHLKLETAKGPATHE</sequence>
<gene>
    <name evidence="1" type="ORF">MRATA1EN22A_LOCUS460</name>
</gene>
<accession>A0AC59Y1W0</accession>